<dbReference type="Proteomes" id="UP000308600">
    <property type="component" value="Unassembled WGS sequence"/>
</dbReference>
<organism evidence="1 2">
    <name type="scientific">Pluteus cervinus</name>
    <dbReference type="NCBI Taxonomy" id="181527"/>
    <lineage>
        <taxon>Eukaryota</taxon>
        <taxon>Fungi</taxon>
        <taxon>Dikarya</taxon>
        <taxon>Basidiomycota</taxon>
        <taxon>Agaricomycotina</taxon>
        <taxon>Agaricomycetes</taxon>
        <taxon>Agaricomycetidae</taxon>
        <taxon>Agaricales</taxon>
        <taxon>Pluteineae</taxon>
        <taxon>Pluteaceae</taxon>
        <taxon>Pluteus</taxon>
    </lineage>
</organism>
<accession>A0ACD3AGX0</accession>
<dbReference type="EMBL" id="ML208456">
    <property type="protein sequence ID" value="TFK64918.1"/>
    <property type="molecule type" value="Genomic_DNA"/>
</dbReference>
<proteinExistence type="predicted"/>
<keyword evidence="2" id="KW-1185">Reference proteome</keyword>
<protein>
    <submittedName>
        <fullName evidence="1">Uncharacterized protein</fullName>
    </submittedName>
</protein>
<sequence length="152" mass="16120">MARTATRTGPATSAPGDGSRTITLTPAQAHEDHQGGSGNEESSTAVVGVLKLRGKKGAPRVAWDEGVVDNEGCGKKKSKICCIYHKPRQFDESSSESDSDSDSDSSDSDAKSGKNDPHSQPQREASSGHCHHNHGHDTNAYEREGKGKHKAN</sequence>
<evidence type="ECO:0000313" key="1">
    <source>
        <dbReference type="EMBL" id="TFK64918.1"/>
    </source>
</evidence>
<gene>
    <name evidence="1" type="ORF">BDN72DRAFT_846199</name>
</gene>
<reference evidence="1 2" key="1">
    <citation type="journal article" date="2019" name="Nat. Ecol. Evol.">
        <title>Megaphylogeny resolves global patterns of mushroom evolution.</title>
        <authorList>
            <person name="Varga T."/>
            <person name="Krizsan K."/>
            <person name="Foldi C."/>
            <person name="Dima B."/>
            <person name="Sanchez-Garcia M."/>
            <person name="Sanchez-Ramirez S."/>
            <person name="Szollosi G.J."/>
            <person name="Szarkandi J.G."/>
            <person name="Papp V."/>
            <person name="Albert L."/>
            <person name="Andreopoulos W."/>
            <person name="Angelini C."/>
            <person name="Antonin V."/>
            <person name="Barry K.W."/>
            <person name="Bougher N.L."/>
            <person name="Buchanan P."/>
            <person name="Buyck B."/>
            <person name="Bense V."/>
            <person name="Catcheside P."/>
            <person name="Chovatia M."/>
            <person name="Cooper J."/>
            <person name="Damon W."/>
            <person name="Desjardin D."/>
            <person name="Finy P."/>
            <person name="Geml J."/>
            <person name="Haridas S."/>
            <person name="Hughes K."/>
            <person name="Justo A."/>
            <person name="Karasinski D."/>
            <person name="Kautmanova I."/>
            <person name="Kiss B."/>
            <person name="Kocsube S."/>
            <person name="Kotiranta H."/>
            <person name="LaButti K.M."/>
            <person name="Lechner B.E."/>
            <person name="Liimatainen K."/>
            <person name="Lipzen A."/>
            <person name="Lukacs Z."/>
            <person name="Mihaltcheva S."/>
            <person name="Morgado L.N."/>
            <person name="Niskanen T."/>
            <person name="Noordeloos M.E."/>
            <person name="Ohm R.A."/>
            <person name="Ortiz-Santana B."/>
            <person name="Ovrebo C."/>
            <person name="Racz N."/>
            <person name="Riley R."/>
            <person name="Savchenko A."/>
            <person name="Shiryaev A."/>
            <person name="Soop K."/>
            <person name="Spirin V."/>
            <person name="Szebenyi C."/>
            <person name="Tomsovsky M."/>
            <person name="Tulloss R.E."/>
            <person name="Uehling J."/>
            <person name="Grigoriev I.V."/>
            <person name="Vagvolgyi C."/>
            <person name="Papp T."/>
            <person name="Martin F.M."/>
            <person name="Miettinen O."/>
            <person name="Hibbett D.S."/>
            <person name="Nagy L.G."/>
        </authorList>
    </citation>
    <scope>NUCLEOTIDE SEQUENCE [LARGE SCALE GENOMIC DNA]</scope>
    <source>
        <strain evidence="1 2">NL-1719</strain>
    </source>
</reference>
<evidence type="ECO:0000313" key="2">
    <source>
        <dbReference type="Proteomes" id="UP000308600"/>
    </source>
</evidence>
<name>A0ACD3AGX0_9AGAR</name>